<feature type="active site" description="Charge relay system" evidence="5">
    <location>
        <position position="104"/>
    </location>
</feature>
<evidence type="ECO:0000256" key="2">
    <source>
        <dbReference type="ARBA" id="ARBA00022670"/>
    </source>
</evidence>
<keyword evidence="2 5" id="KW-0645">Protease</keyword>
<organism evidence="8 9">
    <name type="scientific">Nonomuraea endophytica</name>
    <dbReference type="NCBI Taxonomy" id="714136"/>
    <lineage>
        <taxon>Bacteria</taxon>
        <taxon>Bacillati</taxon>
        <taxon>Actinomycetota</taxon>
        <taxon>Actinomycetes</taxon>
        <taxon>Streptosporangiales</taxon>
        <taxon>Streptosporangiaceae</taxon>
        <taxon>Nonomuraea</taxon>
    </lineage>
</organism>
<dbReference type="Pfam" id="PF00082">
    <property type="entry name" value="Peptidase_S8"/>
    <property type="match status" value="1"/>
</dbReference>
<dbReference type="CDD" id="cd07480">
    <property type="entry name" value="Peptidases_S8_12"/>
    <property type="match status" value="1"/>
</dbReference>
<dbReference type="PANTHER" id="PTHR43806:SF11">
    <property type="entry name" value="CEREVISIN-RELATED"/>
    <property type="match status" value="1"/>
</dbReference>
<dbReference type="GO" id="GO:0004252">
    <property type="term" value="F:serine-type endopeptidase activity"/>
    <property type="evidence" value="ECO:0007669"/>
    <property type="project" value="UniProtKB-UniRule"/>
</dbReference>
<dbReference type="EMBL" id="JACHIN010000005">
    <property type="protein sequence ID" value="MBB5078692.1"/>
    <property type="molecule type" value="Genomic_DNA"/>
</dbReference>
<dbReference type="PROSITE" id="PS00136">
    <property type="entry name" value="SUBTILASE_ASP"/>
    <property type="match status" value="1"/>
</dbReference>
<gene>
    <name evidence="8" type="ORF">HNR40_004178</name>
</gene>
<dbReference type="Proteomes" id="UP000568380">
    <property type="component" value="Unassembled WGS sequence"/>
</dbReference>
<evidence type="ECO:0000313" key="8">
    <source>
        <dbReference type="EMBL" id="MBB5078692.1"/>
    </source>
</evidence>
<dbReference type="InterPro" id="IPR036852">
    <property type="entry name" value="Peptidase_S8/S53_dom_sf"/>
</dbReference>
<keyword evidence="9" id="KW-1185">Reference proteome</keyword>
<dbReference type="InterPro" id="IPR015500">
    <property type="entry name" value="Peptidase_S8_subtilisin-rel"/>
</dbReference>
<keyword evidence="3 5" id="KW-0378">Hydrolase</keyword>
<evidence type="ECO:0000256" key="5">
    <source>
        <dbReference type="PROSITE-ProRule" id="PRU01240"/>
    </source>
</evidence>
<feature type="active site" description="Charge relay system" evidence="5">
    <location>
        <position position="330"/>
    </location>
</feature>
<comment type="similarity">
    <text evidence="1 5 6">Belongs to the peptidase S8 family.</text>
</comment>
<dbReference type="PROSITE" id="PS00138">
    <property type="entry name" value="SUBTILASE_SER"/>
    <property type="match status" value="1"/>
</dbReference>
<evidence type="ECO:0000259" key="7">
    <source>
        <dbReference type="Pfam" id="PF00082"/>
    </source>
</evidence>
<dbReference type="PRINTS" id="PR00723">
    <property type="entry name" value="SUBTILISIN"/>
</dbReference>
<sequence>MGDRYVVLRDLTRTFTAGPLEARRTGGGPGEPHLEMVDLSKSEARALAAEPGVAALAPSMPIGLPIDVDGDEPPAPTDVTWGVAAVGAAGSGRTGEGSLVAVLDSGIDAGHSAFAGMEFVQKDFTGDGNGDKRGHGTHVAGTVFGRPVEGIRIGVAPGIRKALIGKVIRDAGGGTTDALLEAILWATQQGADVITMSVSFAFTKAVEEDVAEGLPVFLATARALEAYRANLRLFDSLMRMLAERSAVDKGTLVIAASGNSSMREVNPAFEVGAELPSAADGVLAVGALQKVDGLLDVTRFSNTFADVCAPGKDVFSARLGGGLSAKNGTSMAAPHVAGVAALWWEELRDALPPTSVVRASMVTNRLLAAATGSGFVPDADLADIGAGLALCPP</sequence>
<evidence type="ECO:0000256" key="4">
    <source>
        <dbReference type="ARBA" id="ARBA00022825"/>
    </source>
</evidence>
<evidence type="ECO:0000313" key="9">
    <source>
        <dbReference type="Proteomes" id="UP000568380"/>
    </source>
</evidence>
<dbReference type="SUPFAM" id="SSF52743">
    <property type="entry name" value="Subtilisin-like"/>
    <property type="match status" value="1"/>
</dbReference>
<dbReference type="GO" id="GO:0006508">
    <property type="term" value="P:proteolysis"/>
    <property type="evidence" value="ECO:0007669"/>
    <property type="project" value="UniProtKB-KW"/>
</dbReference>
<dbReference type="PANTHER" id="PTHR43806">
    <property type="entry name" value="PEPTIDASE S8"/>
    <property type="match status" value="1"/>
</dbReference>
<dbReference type="InterPro" id="IPR050131">
    <property type="entry name" value="Peptidase_S8_subtilisin-like"/>
</dbReference>
<protein>
    <submittedName>
        <fullName evidence="8">Subtilisin family serine protease</fullName>
    </submittedName>
</protein>
<dbReference type="AlphaFoldDB" id="A0A7W8A377"/>
<dbReference type="PROSITE" id="PS51892">
    <property type="entry name" value="SUBTILASE"/>
    <property type="match status" value="1"/>
</dbReference>
<dbReference type="Gene3D" id="3.40.50.200">
    <property type="entry name" value="Peptidase S8/S53 domain"/>
    <property type="match status" value="1"/>
</dbReference>
<reference evidence="8 9" key="1">
    <citation type="submission" date="2020-08" db="EMBL/GenBank/DDBJ databases">
        <title>Genomic Encyclopedia of Type Strains, Phase IV (KMG-IV): sequencing the most valuable type-strain genomes for metagenomic binning, comparative biology and taxonomic classification.</title>
        <authorList>
            <person name="Goeker M."/>
        </authorList>
    </citation>
    <scope>NUCLEOTIDE SEQUENCE [LARGE SCALE GENOMIC DNA]</scope>
    <source>
        <strain evidence="8 9">DSM 45385</strain>
    </source>
</reference>
<dbReference type="InterPro" id="IPR023828">
    <property type="entry name" value="Peptidase_S8_Ser-AS"/>
</dbReference>
<dbReference type="RefSeq" id="WP_184963639.1">
    <property type="nucleotide sequence ID" value="NZ_JACHIN010000005.1"/>
</dbReference>
<feature type="active site" description="Charge relay system" evidence="5">
    <location>
        <position position="135"/>
    </location>
</feature>
<proteinExistence type="inferred from homology"/>
<evidence type="ECO:0000256" key="1">
    <source>
        <dbReference type="ARBA" id="ARBA00011073"/>
    </source>
</evidence>
<comment type="caution">
    <text evidence="8">The sequence shown here is derived from an EMBL/GenBank/DDBJ whole genome shotgun (WGS) entry which is preliminary data.</text>
</comment>
<name>A0A7W8A377_9ACTN</name>
<dbReference type="InterPro" id="IPR023827">
    <property type="entry name" value="Peptidase_S8_Asp-AS"/>
</dbReference>
<accession>A0A7W8A377</accession>
<keyword evidence="4 5" id="KW-0720">Serine protease</keyword>
<feature type="domain" description="Peptidase S8/S53" evidence="7">
    <location>
        <begin position="95"/>
        <end position="364"/>
    </location>
</feature>
<dbReference type="InterPro" id="IPR000209">
    <property type="entry name" value="Peptidase_S8/S53_dom"/>
</dbReference>
<evidence type="ECO:0000256" key="3">
    <source>
        <dbReference type="ARBA" id="ARBA00022801"/>
    </source>
</evidence>
<evidence type="ECO:0000256" key="6">
    <source>
        <dbReference type="RuleBase" id="RU003355"/>
    </source>
</evidence>